<organism evidence="1 2">
    <name type="scientific">Gloeothece citriformis (strain PCC 7424)</name>
    <name type="common">Cyanothece sp. (strain PCC 7424)</name>
    <dbReference type="NCBI Taxonomy" id="65393"/>
    <lineage>
        <taxon>Bacteria</taxon>
        <taxon>Bacillati</taxon>
        <taxon>Cyanobacteriota</taxon>
        <taxon>Cyanophyceae</taxon>
        <taxon>Oscillatoriophycideae</taxon>
        <taxon>Chroococcales</taxon>
        <taxon>Aphanothecaceae</taxon>
        <taxon>Gloeothece</taxon>
        <taxon>Gloeothece citriformis</taxon>
    </lineage>
</organism>
<dbReference type="Proteomes" id="UP000002384">
    <property type="component" value="Chromosome"/>
</dbReference>
<protein>
    <submittedName>
        <fullName evidence="1">Uncharacterized protein</fullName>
    </submittedName>
</protein>
<dbReference type="AlphaFoldDB" id="B7KFH5"/>
<evidence type="ECO:0000313" key="1">
    <source>
        <dbReference type="EMBL" id="ACK71891.1"/>
    </source>
</evidence>
<accession>B7KFH5</accession>
<dbReference type="HOGENOM" id="CLU_3355732_0_0_3"/>
<dbReference type="KEGG" id="cyc:PCC7424_3499"/>
<name>B7KFH5_GLOC7</name>
<sequence length="36" mass="4132">MMKGDYPLLISHYPLSKNRGKARLVSFPPVVYLNLI</sequence>
<dbReference type="EMBL" id="CP001291">
    <property type="protein sequence ID" value="ACK71891.1"/>
    <property type="molecule type" value="Genomic_DNA"/>
</dbReference>
<evidence type="ECO:0000313" key="2">
    <source>
        <dbReference type="Proteomes" id="UP000002384"/>
    </source>
</evidence>
<gene>
    <name evidence="1" type="ordered locus">PCC7424_3499</name>
</gene>
<proteinExistence type="predicted"/>
<reference evidence="2" key="1">
    <citation type="journal article" date="2011" name="MBio">
        <title>Novel metabolic attributes of the genus Cyanothece, comprising a group of unicellular nitrogen-fixing Cyanobacteria.</title>
        <authorList>
            <person name="Bandyopadhyay A."/>
            <person name="Elvitigala T."/>
            <person name="Welsh E."/>
            <person name="Stockel J."/>
            <person name="Liberton M."/>
            <person name="Min H."/>
            <person name="Sherman L.A."/>
            <person name="Pakrasi H.B."/>
        </authorList>
    </citation>
    <scope>NUCLEOTIDE SEQUENCE [LARGE SCALE GENOMIC DNA]</scope>
    <source>
        <strain evidence="2">PCC 7424</strain>
    </source>
</reference>
<keyword evidence="2" id="KW-1185">Reference proteome</keyword>